<protein>
    <submittedName>
        <fullName evidence="2">Uncharacterized protein</fullName>
    </submittedName>
</protein>
<organism evidence="2 3">
    <name type="scientific">Chloebia gouldiae</name>
    <name type="common">Gouldian finch</name>
    <name type="synonym">Erythrura gouldiae</name>
    <dbReference type="NCBI Taxonomy" id="44316"/>
    <lineage>
        <taxon>Eukaryota</taxon>
        <taxon>Metazoa</taxon>
        <taxon>Chordata</taxon>
        <taxon>Craniata</taxon>
        <taxon>Vertebrata</taxon>
        <taxon>Euteleostomi</taxon>
        <taxon>Archelosauria</taxon>
        <taxon>Archosauria</taxon>
        <taxon>Dinosauria</taxon>
        <taxon>Saurischia</taxon>
        <taxon>Theropoda</taxon>
        <taxon>Coelurosauria</taxon>
        <taxon>Aves</taxon>
        <taxon>Neognathae</taxon>
        <taxon>Neoaves</taxon>
        <taxon>Telluraves</taxon>
        <taxon>Australaves</taxon>
        <taxon>Passeriformes</taxon>
        <taxon>Passeroidea</taxon>
        <taxon>Passeridae</taxon>
        <taxon>Chloebia</taxon>
    </lineage>
</organism>
<comment type="caution">
    <text evidence="2">The sequence shown here is derived from an EMBL/GenBank/DDBJ whole genome shotgun (WGS) entry which is preliminary data.</text>
</comment>
<proteinExistence type="predicted"/>
<sequence length="173" mass="17836">MESLAPKEWLETTTIGNSPELISSYPSFIAWPRVCGQHTWEQGDEIQTSHSPSALGMAQLLPRPAGLGGFTIHFHLLGSGGPSEGQSPAALADPVPVAVGDAGEVKAPRADGHSTTAEDAANSSRIGGSHHGVLWEGAEDGARQGHHHGRGFNDDGGALALPDTALIAAVGQR</sequence>
<feature type="region of interest" description="Disordered" evidence="1">
    <location>
        <begin position="106"/>
        <end position="132"/>
    </location>
</feature>
<evidence type="ECO:0000313" key="3">
    <source>
        <dbReference type="Proteomes" id="UP000276834"/>
    </source>
</evidence>
<evidence type="ECO:0000256" key="1">
    <source>
        <dbReference type="SAM" id="MobiDB-lite"/>
    </source>
</evidence>
<dbReference type="Proteomes" id="UP000276834">
    <property type="component" value="Unassembled WGS sequence"/>
</dbReference>
<dbReference type="EMBL" id="QUSF01000488">
    <property type="protein sequence ID" value="RLV76616.1"/>
    <property type="molecule type" value="Genomic_DNA"/>
</dbReference>
<reference evidence="2 3" key="1">
    <citation type="journal article" date="2018" name="Proc. R. Soc. B">
        <title>A non-coding region near Follistatin controls head colour polymorphism in the Gouldian finch.</title>
        <authorList>
            <person name="Toomey M.B."/>
            <person name="Marques C.I."/>
            <person name="Andrade P."/>
            <person name="Araujo P.M."/>
            <person name="Sabatino S."/>
            <person name="Gazda M.A."/>
            <person name="Afonso S."/>
            <person name="Lopes R.J."/>
            <person name="Corbo J.C."/>
            <person name="Carneiro M."/>
        </authorList>
    </citation>
    <scope>NUCLEOTIDE SEQUENCE [LARGE SCALE GENOMIC DNA]</scope>
    <source>
        <strain evidence="2">Red01</strain>
        <tissue evidence="2">Muscle</tissue>
    </source>
</reference>
<gene>
    <name evidence="2" type="ORF">DV515_00016797</name>
</gene>
<dbReference type="AlphaFoldDB" id="A0A3L8RAB4"/>
<dbReference type="OrthoDB" id="9122629at2759"/>
<keyword evidence="3" id="KW-1185">Reference proteome</keyword>
<accession>A0A3L8RAB4</accession>
<name>A0A3L8RAB4_CHLGU</name>
<feature type="non-terminal residue" evidence="2">
    <location>
        <position position="173"/>
    </location>
</feature>
<feature type="compositionally biased region" description="Polar residues" evidence="1">
    <location>
        <begin position="113"/>
        <end position="126"/>
    </location>
</feature>
<evidence type="ECO:0000313" key="2">
    <source>
        <dbReference type="EMBL" id="RLV76616.1"/>
    </source>
</evidence>